<protein>
    <submittedName>
        <fullName evidence="1">Pentapeptide repeat-containing protein</fullName>
    </submittedName>
</protein>
<dbReference type="Gene3D" id="2.160.20.80">
    <property type="entry name" value="E3 ubiquitin-protein ligase SopA"/>
    <property type="match status" value="1"/>
</dbReference>
<sequence length="291" mass="34299">MNTEYKGLKIAEDAKFENMDFVDYDFTKSDITEVVFKNVNFRNCIFNKTICGHTRFWCCFFENCTFTRVDLSATYLGAWGGGQNNCTFVKCKLGKITNASYITNTVFENCKIKSYIIYCLYMENVRFVGLIDDFMIQRMRKEEITQYQTSDKSEQVIFRIKKHTKMENILDASKVIMKNIDFSLATMQFINFKECELEHIIPPIDDKHLLIGKNLDKITARVSEEIEKDWYNADNKSWALNCIKNVLEEAPITIVCWHEFKHFENEEFADRLMELFIKAKRELDDSKQLTT</sequence>
<evidence type="ECO:0000313" key="1">
    <source>
        <dbReference type="EMBL" id="KAA3952981.1"/>
    </source>
</evidence>
<accession>A0A5M5C7W4</accession>
<reference evidence="1 2" key="1">
    <citation type="journal article" date="2019" name="Nat. Med.">
        <title>A library of human gut bacterial isolates paired with longitudinal multiomics data enables mechanistic microbiome research.</title>
        <authorList>
            <person name="Poyet M."/>
            <person name="Groussin M."/>
            <person name="Gibbons S.M."/>
            <person name="Avila-Pacheco J."/>
            <person name="Jiang X."/>
            <person name="Kearney S.M."/>
            <person name="Perrotta A.R."/>
            <person name="Berdy B."/>
            <person name="Zhao S."/>
            <person name="Lieberman T.D."/>
            <person name="Swanson P.K."/>
            <person name="Smith M."/>
            <person name="Roesemann S."/>
            <person name="Alexander J.E."/>
            <person name="Rich S.A."/>
            <person name="Livny J."/>
            <person name="Vlamakis H."/>
            <person name="Clish C."/>
            <person name="Bullock K."/>
            <person name="Deik A."/>
            <person name="Scott J."/>
            <person name="Pierce K.A."/>
            <person name="Xavier R.J."/>
            <person name="Alm E.J."/>
        </authorList>
    </citation>
    <scope>NUCLEOTIDE SEQUENCE [LARGE SCALE GENOMIC DNA]</scope>
    <source>
        <strain evidence="1 2">BIOML-A163</strain>
    </source>
</reference>
<dbReference type="Pfam" id="PF00805">
    <property type="entry name" value="Pentapeptide"/>
    <property type="match status" value="1"/>
</dbReference>
<evidence type="ECO:0000313" key="2">
    <source>
        <dbReference type="Proteomes" id="UP000323717"/>
    </source>
</evidence>
<dbReference type="Proteomes" id="UP000323717">
    <property type="component" value="Unassembled WGS sequence"/>
</dbReference>
<dbReference type="SUPFAM" id="SSF141571">
    <property type="entry name" value="Pentapeptide repeat-like"/>
    <property type="match status" value="1"/>
</dbReference>
<proteinExistence type="predicted"/>
<name>A0A5M5C7W4_BACOV</name>
<gene>
    <name evidence="1" type="ORF">F3D71_07440</name>
</gene>
<dbReference type="AlphaFoldDB" id="A0A5M5C7W4"/>
<dbReference type="InterPro" id="IPR001646">
    <property type="entry name" value="5peptide_repeat"/>
</dbReference>
<dbReference type="EMBL" id="VWLE01000071">
    <property type="protein sequence ID" value="KAA3952981.1"/>
    <property type="molecule type" value="Genomic_DNA"/>
</dbReference>
<comment type="caution">
    <text evidence="1">The sequence shown here is derived from an EMBL/GenBank/DDBJ whole genome shotgun (WGS) entry which is preliminary data.</text>
</comment>
<organism evidence="1 2">
    <name type="scientific">Bacteroides ovatus</name>
    <dbReference type="NCBI Taxonomy" id="28116"/>
    <lineage>
        <taxon>Bacteria</taxon>
        <taxon>Pseudomonadati</taxon>
        <taxon>Bacteroidota</taxon>
        <taxon>Bacteroidia</taxon>
        <taxon>Bacteroidales</taxon>
        <taxon>Bacteroidaceae</taxon>
        <taxon>Bacteroides</taxon>
    </lineage>
</organism>